<dbReference type="PROSITE" id="PS50011">
    <property type="entry name" value="PROTEIN_KINASE_DOM"/>
    <property type="match status" value="1"/>
</dbReference>
<accession>A0ABM3Y104</accession>
<keyword evidence="3" id="KW-0723">Serine/threonine-protein kinase</keyword>
<dbReference type="RefSeq" id="XP_060054752.1">
    <property type="nucleotide sequence ID" value="XM_060198769.1"/>
</dbReference>
<dbReference type="Pfam" id="PF23312">
    <property type="entry name" value="UBA_SIK3"/>
    <property type="match status" value="1"/>
</dbReference>
<evidence type="ECO:0000256" key="5">
    <source>
        <dbReference type="ARBA" id="ARBA00022679"/>
    </source>
</evidence>
<feature type="binding site" evidence="13">
    <location>
        <position position="54"/>
    </location>
    <ligand>
        <name>ATP</name>
        <dbReference type="ChEBI" id="CHEBI:30616"/>
    </ligand>
</feature>
<comment type="cofactor">
    <cofactor evidence="1">
        <name>Mg(2+)</name>
        <dbReference type="ChEBI" id="CHEBI:18420"/>
    </cofactor>
</comment>
<dbReference type="InterPro" id="IPR034672">
    <property type="entry name" value="SIK"/>
</dbReference>
<keyword evidence="17" id="KW-1185">Reference proteome</keyword>
<evidence type="ECO:0000256" key="7">
    <source>
        <dbReference type="ARBA" id="ARBA00022741"/>
    </source>
</evidence>
<feature type="domain" description="UBA" evidence="16">
    <location>
        <begin position="299"/>
        <end position="339"/>
    </location>
</feature>
<dbReference type="InterPro" id="IPR017441">
    <property type="entry name" value="Protein_kinase_ATP_BS"/>
</dbReference>
<sequence>MVIVSASCRAPEGQAPLKPLRVGFYDIEGTLGKGNFAVVKLARHRVTKTQVAIKIIDKTRLDAGDLEKVHREARIMKLMRHPHILKLYQVMETKDMLYIVTEFARNGEMFDYLTSHGRLSEEEARRKFWQILSAVEYCHEHHIVHRDLKTENLLLDANMDIKLADFGFGNFYQPGEPLSTWCGSPPYAAPEVFEGKAYEGPQLDVWSLGVVLYVLVCGSLPFDGPSLPALRQRVLEGRFRVPFFISRDCEALLHCMLALDPAKRITVAQIWQHRWMLADPALRPPGSSQTHGCSSVSGGYSEQVLGFMQGLGVDRQRTLESLHNSSYNHAAAMYYLLLDRLQELRGDHLSGRPPSAPQPRSWHGDLSGLEVPQEGLTTADAFPAVLLCPQPQALGPAFLQDEVDCELRDSLQPPLFPVFSLGGPVACPRCTSPGRLMDPEAGPPPEDDAEAPGPPPPCHRHTLAEVSAHCPPCGPPCIIISASPASESASSDSCLPYLASKGPGVSSGHLAARELLGTCSPLRLASPLLGTQSATPVLEAPGAPGGPALHPVSFQEGRRASDTSLTQGLRAFRQQLRRSLRGLLGLSKVKGPGRQPCLSSTSPWAPLPVATPGSGLLEGALHQPRQVPGEAGWGTVACSSPVAGVRSCSRAVLEGLT</sequence>
<evidence type="ECO:0000259" key="16">
    <source>
        <dbReference type="PROSITE" id="PS50030"/>
    </source>
</evidence>
<evidence type="ECO:0000256" key="12">
    <source>
        <dbReference type="ARBA" id="ARBA00048679"/>
    </source>
</evidence>
<keyword evidence="4" id="KW-0597">Phosphoprotein</keyword>
<dbReference type="SMART" id="SM00220">
    <property type="entry name" value="S_TKc"/>
    <property type="match status" value="1"/>
</dbReference>
<comment type="catalytic activity">
    <reaction evidence="12">
        <text>L-seryl-[protein] + ATP = O-phospho-L-seryl-[protein] + ADP + H(+)</text>
        <dbReference type="Rhea" id="RHEA:17989"/>
        <dbReference type="Rhea" id="RHEA-COMP:9863"/>
        <dbReference type="Rhea" id="RHEA-COMP:11604"/>
        <dbReference type="ChEBI" id="CHEBI:15378"/>
        <dbReference type="ChEBI" id="CHEBI:29999"/>
        <dbReference type="ChEBI" id="CHEBI:30616"/>
        <dbReference type="ChEBI" id="CHEBI:83421"/>
        <dbReference type="ChEBI" id="CHEBI:456216"/>
        <dbReference type="EC" id="2.7.11.1"/>
    </reaction>
</comment>
<dbReference type="InterPro" id="IPR057380">
    <property type="entry name" value="UBA_SIK1/2/3"/>
</dbReference>
<protein>
    <recommendedName>
        <fullName evidence="2">non-specific serine/threonine protein kinase</fullName>
        <ecNumber evidence="2">2.7.11.1</ecNumber>
    </recommendedName>
</protein>
<evidence type="ECO:0000256" key="3">
    <source>
        <dbReference type="ARBA" id="ARBA00022527"/>
    </source>
</evidence>
<keyword evidence="10" id="KW-0460">Magnesium</keyword>
<evidence type="ECO:0000256" key="11">
    <source>
        <dbReference type="ARBA" id="ARBA00047899"/>
    </source>
</evidence>
<dbReference type="PANTHER" id="PTHR24346">
    <property type="entry name" value="MAP/MICROTUBULE AFFINITY-REGULATING KINASE"/>
    <property type="match status" value="1"/>
</dbReference>
<evidence type="ECO:0000256" key="4">
    <source>
        <dbReference type="ARBA" id="ARBA00022553"/>
    </source>
</evidence>
<dbReference type="InterPro" id="IPR015940">
    <property type="entry name" value="UBA"/>
</dbReference>
<dbReference type="CDD" id="cd14071">
    <property type="entry name" value="STKc_SIK"/>
    <property type="match status" value="1"/>
</dbReference>
<evidence type="ECO:0000256" key="9">
    <source>
        <dbReference type="ARBA" id="ARBA00022840"/>
    </source>
</evidence>
<gene>
    <name evidence="18" type="primary">SIK1</name>
</gene>
<dbReference type="PROSITE" id="PS00107">
    <property type="entry name" value="PROTEIN_KINASE_ATP"/>
    <property type="match status" value="1"/>
</dbReference>
<reference evidence="18" key="1">
    <citation type="submission" date="2025-08" db="UniProtKB">
        <authorList>
            <consortium name="RefSeq"/>
        </authorList>
    </citation>
    <scope>IDENTIFICATION</scope>
</reference>
<dbReference type="Proteomes" id="UP001652624">
    <property type="component" value="Chromosome 9"/>
</dbReference>
<dbReference type="EC" id="2.7.11.1" evidence="2"/>
<dbReference type="GeneID" id="103127308"/>
<evidence type="ECO:0000256" key="6">
    <source>
        <dbReference type="ARBA" id="ARBA00022723"/>
    </source>
</evidence>
<feature type="region of interest" description="Disordered" evidence="14">
    <location>
        <begin position="432"/>
        <end position="460"/>
    </location>
</feature>
<dbReference type="Pfam" id="PF00069">
    <property type="entry name" value="Pkinase"/>
    <property type="match status" value="1"/>
</dbReference>
<keyword evidence="7 13" id="KW-0547">Nucleotide-binding</keyword>
<evidence type="ECO:0000256" key="2">
    <source>
        <dbReference type="ARBA" id="ARBA00012513"/>
    </source>
</evidence>
<dbReference type="PANTHER" id="PTHR24346:SF47">
    <property type="entry name" value="SERINE_THREONINE-PROTEIN KINASE SIK2-RELATED"/>
    <property type="match status" value="1"/>
</dbReference>
<evidence type="ECO:0000256" key="10">
    <source>
        <dbReference type="ARBA" id="ARBA00022842"/>
    </source>
</evidence>
<evidence type="ECO:0000259" key="15">
    <source>
        <dbReference type="PROSITE" id="PS50011"/>
    </source>
</evidence>
<dbReference type="Gene3D" id="1.10.510.10">
    <property type="entry name" value="Transferase(Phosphotransferase) domain 1"/>
    <property type="match status" value="1"/>
</dbReference>
<keyword evidence="9 13" id="KW-0067">ATP-binding</keyword>
<keyword evidence="6" id="KW-0479">Metal-binding</keyword>
<evidence type="ECO:0000313" key="18">
    <source>
        <dbReference type="RefSeq" id="XP_060054752.1"/>
    </source>
</evidence>
<comment type="catalytic activity">
    <reaction evidence="11">
        <text>L-threonyl-[protein] + ATP = O-phospho-L-threonyl-[protein] + ADP + H(+)</text>
        <dbReference type="Rhea" id="RHEA:46608"/>
        <dbReference type="Rhea" id="RHEA-COMP:11060"/>
        <dbReference type="Rhea" id="RHEA-COMP:11605"/>
        <dbReference type="ChEBI" id="CHEBI:15378"/>
        <dbReference type="ChEBI" id="CHEBI:30013"/>
        <dbReference type="ChEBI" id="CHEBI:30616"/>
        <dbReference type="ChEBI" id="CHEBI:61977"/>
        <dbReference type="ChEBI" id="CHEBI:456216"/>
        <dbReference type="EC" id="2.7.11.1"/>
    </reaction>
</comment>
<organism evidence="17 18">
    <name type="scientific">Erinaceus europaeus</name>
    <name type="common">Western European hedgehog</name>
    <dbReference type="NCBI Taxonomy" id="9365"/>
    <lineage>
        <taxon>Eukaryota</taxon>
        <taxon>Metazoa</taxon>
        <taxon>Chordata</taxon>
        <taxon>Craniata</taxon>
        <taxon>Vertebrata</taxon>
        <taxon>Euteleostomi</taxon>
        <taxon>Mammalia</taxon>
        <taxon>Eutheria</taxon>
        <taxon>Laurasiatheria</taxon>
        <taxon>Eulipotyphla</taxon>
        <taxon>Erinaceidae</taxon>
        <taxon>Erinaceinae</taxon>
        <taxon>Erinaceus</taxon>
    </lineage>
</organism>
<evidence type="ECO:0000256" key="8">
    <source>
        <dbReference type="ARBA" id="ARBA00022777"/>
    </source>
</evidence>
<evidence type="ECO:0000256" key="13">
    <source>
        <dbReference type="PROSITE-ProRule" id="PRU10141"/>
    </source>
</evidence>
<keyword evidence="8 18" id="KW-0418">Kinase</keyword>
<evidence type="ECO:0000256" key="14">
    <source>
        <dbReference type="SAM" id="MobiDB-lite"/>
    </source>
</evidence>
<dbReference type="PROSITE" id="PS50030">
    <property type="entry name" value="UBA"/>
    <property type="match status" value="1"/>
</dbReference>
<dbReference type="InterPro" id="IPR000719">
    <property type="entry name" value="Prot_kinase_dom"/>
</dbReference>
<feature type="domain" description="Protein kinase" evidence="15">
    <location>
        <begin position="25"/>
        <end position="276"/>
    </location>
</feature>
<dbReference type="SUPFAM" id="SSF56112">
    <property type="entry name" value="Protein kinase-like (PK-like)"/>
    <property type="match status" value="1"/>
</dbReference>
<keyword evidence="5" id="KW-0808">Transferase</keyword>
<evidence type="ECO:0000256" key="1">
    <source>
        <dbReference type="ARBA" id="ARBA00001946"/>
    </source>
</evidence>
<proteinExistence type="predicted"/>
<name>A0ABM3Y104_ERIEU</name>
<dbReference type="PROSITE" id="PS00108">
    <property type="entry name" value="PROTEIN_KINASE_ST"/>
    <property type="match status" value="1"/>
</dbReference>
<evidence type="ECO:0000313" key="17">
    <source>
        <dbReference type="Proteomes" id="UP001652624"/>
    </source>
</evidence>
<dbReference type="InterPro" id="IPR008271">
    <property type="entry name" value="Ser/Thr_kinase_AS"/>
</dbReference>
<dbReference type="GO" id="GO:0016301">
    <property type="term" value="F:kinase activity"/>
    <property type="evidence" value="ECO:0007669"/>
    <property type="project" value="UniProtKB-KW"/>
</dbReference>
<dbReference type="InterPro" id="IPR011009">
    <property type="entry name" value="Kinase-like_dom_sf"/>
</dbReference>